<feature type="transmembrane region" description="Helical" evidence="5">
    <location>
        <begin position="265"/>
        <end position="288"/>
    </location>
</feature>
<evidence type="ECO:0000256" key="5">
    <source>
        <dbReference type="HAMAP-Rule" id="MF_01350"/>
    </source>
</evidence>
<feature type="transmembrane region" description="Helical" evidence="5">
    <location>
        <begin position="183"/>
        <end position="205"/>
    </location>
</feature>
<evidence type="ECO:0000256" key="3">
    <source>
        <dbReference type="ARBA" id="ARBA00022989"/>
    </source>
</evidence>
<dbReference type="EC" id="7.1.1.-" evidence="5"/>
<feature type="transmembrane region" description="Helical" evidence="5">
    <location>
        <begin position="217"/>
        <end position="236"/>
    </location>
</feature>
<feature type="transmembrane region" description="Helical" evidence="5">
    <location>
        <begin position="356"/>
        <end position="378"/>
    </location>
</feature>
<dbReference type="AlphaFoldDB" id="A0A2K9NM01"/>
<dbReference type="PANTHER" id="PTHR11432">
    <property type="entry name" value="NADH DEHYDROGENASE SUBUNIT 1"/>
    <property type="match status" value="1"/>
</dbReference>
<keyword evidence="5 6" id="KW-0520">NAD</keyword>
<dbReference type="PANTHER" id="PTHR11432:SF3">
    <property type="entry name" value="NADH-UBIQUINONE OXIDOREDUCTASE CHAIN 1"/>
    <property type="match status" value="1"/>
</dbReference>
<sequence length="398" mass="42943">MNSTVVSYFAQSNEFQNVVGWLSKVLGFDASSLVAFIIFAIFALIIVGVMATIGGLGTYAERKISADLQARVGPNRVGPFGLLQFLADGVKMILKEDIITTNADRFTFNLAPVLCMVGVFATLAVVPYSSGFMLADLNVGIFYLVGMASLVGVGVFLGGYASNSKWSMLGGMRGASQIISYEIPATITIISIVLLAGGLSMKTLINGQGGAPHEWFLLHNPFAFIGFFVYFISALAETNRAPFDLPEAESELVSGYHTEYSGMKFGLFALAEYIEVFVVCGVAVALFLGGYKVPFDLGSGAILVEKLGLDAMLAQNVGQLLELGAFFTKTLALYYVVIWVRWTLPRLRVDQLMTLCWKYLTPIAIFNLLGCAIWMYAFDGKSIFTLIMAAASGGGAHH</sequence>
<keyword evidence="5" id="KW-0830">Ubiquinone</keyword>
<dbReference type="GO" id="GO:0009060">
    <property type="term" value="P:aerobic respiration"/>
    <property type="evidence" value="ECO:0007669"/>
    <property type="project" value="TreeGrafter"/>
</dbReference>
<protein>
    <recommendedName>
        <fullName evidence="5">NADH-quinone oxidoreductase subunit H</fullName>
        <ecNumber evidence="5">7.1.1.-</ecNumber>
    </recommendedName>
    <alternativeName>
        <fullName evidence="5">NADH dehydrogenase I subunit H</fullName>
    </alternativeName>
    <alternativeName>
        <fullName evidence="5">NDH-1 subunit H</fullName>
    </alternativeName>
</protein>
<feature type="transmembrane region" description="Helical" evidence="5">
    <location>
        <begin position="140"/>
        <end position="162"/>
    </location>
</feature>
<proteinExistence type="inferred from homology"/>
<dbReference type="InterPro" id="IPR018086">
    <property type="entry name" value="NADH_UbQ_OxRdtase_su1_CS"/>
</dbReference>
<evidence type="ECO:0000256" key="2">
    <source>
        <dbReference type="ARBA" id="ARBA00022692"/>
    </source>
</evidence>
<dbReference type="OrthoDB" id="9811465at2"/>
<dbReference type="PROSITE" id="PS00668">
    <property type="entry name" value="COMPLEX1_ND1_2"/>
    <property type="match status" value="1"/>
</dbReference>
<dbReference type="InterPro" id="IPR001694">
    <property type="entry name" value="NADH_UbQ_OxRdtase_su1/FPO"/>
</dbReference>
<comment type="catalytic activity">
    <reaction evidence="5">
        <text>a quinone + NADH + 5 H(+)(in) = a quinol + NAD(+) + 4 H(+)(out)</text>
        <dbReference type="Rhea" id="RHEA:57888"/>
        <dbReference type="ChEBI" id="CHEBI:15378"/>
        <dbReference type="ChEBI" id="CHEBI:24646"/>
        <dbReference type="ChEBI" id="CHEBI:57540"/>
        <dbReference type="ChEBI" id="CHEBI:57945"/>
        <dbReference type="ChEBI" id="CHEBI:132124"/>
    </reaction>
</comment>
<dbReference type="HAMAP" id="MF_01350">
    <property type="entry name" value="NDH1_NuoH"/>
    <property type="match status" value="1"/>
</dbReference>
<keyword evidence="4 5" id="KW-0472">Membrane</keyword>
<evidence type="ECO:0000256" key="4">
    <source>
        <dbReference type="ARBA" id="ARBA00023136"/>
    </source>
</evidence>
<feature type="transmembrane region" description="Helical" evidence="5">
    <location>
        <begin position="323"/>
        <end position="344"/>
    </location>
</feature>
<keyword evidence="5" id="KW-0874">Quinone</keyword>
<comment type="similarity">
    <text evidence="5 6">Belongs to the complex I subunit 1 family.</text>
</comment>
<comment type="subcellular location">
    <subcellularLocation>
        <location evidence="5 6">Cell membrane</location>
        <topology evidence="5 6">Multi-pass membrane protein</topology>
    </subcellularLocation>
    <subcellularLocation>
        <location evidence="1">Membrane</location>
        <topology evidence="1">Multi-pass membrane protein</topology>
    </subcellularLocation>
</comment>
<dbReference type="GO" id="GO:0016655">
    <property type="term" value="F:oxidoreductase activity, acting on NAD(P)H, quinone or similar compound as acceptor"/>
    <property type="evidence" value="ECO:0007669"/>
    <property type="project" value="UniProtKB-UniRule"/>
</dbReference>
<dbReference type="Proteomes" id="UP000235584">
    <property type="component" value="Chromosome"/>
</dbReference>
<evidence type="ECO:0000256" key="6">
    <source>
        <dbReference type="RuleBase" id="RU000471"/>
    </source>
</evidence>
<dbReference type="NCBIfam" id="NF004741">
    <property type="entry name" value="PRK06076.1-2"/>
    <property type="match status" value="1"/>
</dbReference>
<dbReference type="EMBL" id="CP025704">
    <property type="protein sequence ID" value="AUN96536.1"/>
    <property type="molecule type" value="Genomic_DNA"/>
</dbReference>
<keyword evidence="8" id="KW-1185">Reference proteome</keyword>
<feature type="transmembrane region" description="Helical" evidence="5">
    <location>
        <begin position="33"/>
        <end position="57"/>
    </location>
</feature>
<dbReference type="RefSeq" id="WP_102241831.1">
    <property type="nucleotide sequence ID" value="NZ_CP025704.1"/>
</dbReference>
<dbReference type="PROSITE" id="PS00667">
    <property type="entry name" value="COMPLEX1_ND1_1"/>
    <property type="match status" value="1"/>
</dbReference>
<dbReference type="GO" id="GO:0003954">
    <property type="term" value="F:NADH dehydrogenase activity"/>
    <property type="evidence" value="ECO:0007669"/>
    <property type="project" value="TreeGrafter"/>
</dbReference>
<comment type="subunit">
    <text evidence="5">NDH-1 is composed of 14 different subunits. Subunits NuoA, H, J, K, L, M, N constitute the membrane sector of the complex.</text>
</comment>
<gene>
    <name evidence="5" type="primary">nuoH</name>
    <name evidence="7" type="ORF">C0V70_00120</name>
</gene>
<organism evidence="7 8">
    <name type="scientific">Bacteriovorax stolpii</name>
    <name type="common">Bdellovibrio stolpii</name>
    <dbReference type="NCBI Taxonomy" id="960"/>
    <lineage>
        <taxon>Bacteria</taxon>
        <taxon>Pseudomonadati</taxon>
        <taxon>Bdellovibrionota</taxon>
        <taxon>Bacteriovoracia</taxon>
        <taxon>Bacteriovoracales</taxon>
        <taxon>Bacteriovoracaceae</taxon>
        <taxon>Bacteriovorax</taxon>
    </lineage>
</organism>
<evidence type="ECO:0000313" key="7">
    <source>
        <dbReference type="EMBL" id="AUN96536.1"/>
    </source>
</evidence>
<evidence type="ECO:0000256" key="1">
    <source>
        <dbReference type="ARBA" id="ARBA00004141"/>
    </source>
</evidence>
<keyword evidence="5" id="KW-1278">Translocase</keyword>
<keyword evidence="2 5" id="KW-0812">Transmembrane</keyword>
<reference evidence="7 8" key="1">
    <citation type="submission" date="2018-01" db="EMBL/GenBank/DDBJ databases">
        <title>Complete genome sequence of Bacteriovorax stolpii DSM12778.</title>
        <authorList>
            <person name="Tang B."/>
            <person name="Chang J."/>
        </authorList>
    </citation>
    <scope>NUCLEOTIDE SEQUENCE [LARGE SCALE GENOMIC DNA]</scope>
    <source>
        <strain evidence="7 8">DSM 12778</strain>
    </source>
</reference>
<evidence type="ECO:0000313" key="8">
    <source>
        <dbReference type="Proteomes" id="UP000235584"/>
    </source>
</evidence>
<keyword evidence="3 5" id="KW-1133">Transmembrane helix</keyword>
<comment type="function">
    <text evidence="5">NDH-1 shuttles electrons from NADH, via FMN and iron-sulfur (Fe-S) centers, to quinones in the respiratory chain. The immediate electron acceptor for the enzyme in this species is believed to be ubiquinone. Couples the redox reaction to proton translocation (for every two electrons transferred, four hydrogen ions are translocated across the cytoplasmic membrane), and thus conserves the redox energy in a proton gradient. This subunit may bind ubiquinone.</text>
</comment>
<dbReference type="Pfam" id="PF00146">
    <property type="entry name" value="NADHdh"/>
    <property type="match status" value="1"/>
</dbReference>
<name>A0A2K9NM01_BACTC</name>
<dbReference type="GO" id="GO:0048038">
    <property type="term" value="F:quinone binding"/>
    <property type="evidence" value="ECO:0007669"/>
    <property type="project" value="UniProtKB-KW"/>
</dbReference>
<dbReference type="GO" id="GO:0005886">
    <property type="term" value="C:plasma membrane"/>
    <property type="evidence" value="ECO:0007669"/>
    <property type="project" value="UniProtKB-SubCell"/>
</dbReference>
<dbReference type="KEGG" id="bsto:C0V70_00120"/>
<feature type="transmembrane region" description="Helical" evidence="5">
    <location>
        <begin position="106"/>
        <end position="128"/>
    </location>
</feature>
<accession>A0A2K9NM01</accession>
<keyword evidence="5" id="KW-1003">Cell membrane</keyword>